<evidence type="ECO:0000259" key="11">
    <source>
        <dbReference type="Pfam" id="PF05649"/>
    </source>
</evidence>
<feature type="compositionally biased region" description="Pro residues" evidence="8">
    <location>
        <begin position="1025"/>
        <end position="1041"/>
    </location>
</feature>
<dbReference type="Proteomes" id="UP000242519">
    <property type="component" value="Unassembled WGS sequence"/>
</dbReference>
<comment type="caution">
    <text evidence="12">The sequence shown here is derived from an EMBL/GenBank/DDBJ whole genome shotgun (WGS) entry which is preliminary data.</text>
</comment>
<dbReference type="AlphaFoldDB" id="A0A218ZC19"/>
<evidence type="ECO:0008006" key="14">
    <source>
        <dbReference type="Google" id="ProtNLM"/>
    </source>
</evidence>
<dbReference type="SUPFAM" id="SSF55486">
    <property type="entry name" value="Metalloproteases ('zincins'), catalytic domain"/>
    <property type="match status" value="1"/>
</dbReference>
<gene>
    <name evidence="12" type="ORF">B2J93_1670</name>
</gene>
<evidence type="ECO:0000313" key="13">
    <source>
        <dbReference type="Proteomes" id="UP000242519"/>
    </source>
</evidence>
<evidence type="ECO:0000256" key="7">
    <source>
        <dbReference type="ARBA" id="ARBA00023049"/>
    </source>
</evidence>
<dbReference type="InterPro" id="IPR018497">
    <property type="entry name" value="Peptidase_M13_C"/>
</dbReference>
<dbReference type="GO" id="GO:0016485">
    <property type="term" value="P:protein processing"/>
    <property type="evidence" value="ECO:0007669"/>
    <property type="project" value="TreeGrafter"/>
</dbReference>
<evidence type="ECO:0000256" key="4">
    <source>
        <dbReference type="ARBA" id="ARBA00022723"/>
    </source>
</evidence>
<dbReference type="PANTHER" id="PTHR11733">
    <property type="entry name" value="ZINC METALLOPROTEASE FAMILY M13 NEPRILYSIN-RELATED"/>
    <property type="match status" value="1"/>
</dbReference>
<evidence type="ECO:0000256" key="9">
    <source>
        <dbReference type="SAM" id="Phobius"/>
    </source>
</evidence>
<keyword evidence="13" id="KW-1185">Reference proteome</keyword>
<feature type="domain" description="Peptidase M13 N-terminal" evidence="11">
    <location>
        <begin position="103"/>
        <end position="536"/>
    </location>
</feature>
<keyword evidence="9" id="KW-0812">Transmembrane</keyword>
<dbReference type="InterPro" id="IPR042089">
    <property type="entry name" value="Peptidase_M13_dom_2"/>
</dbReference>
<reference evidence="12 13" key="1">
    <citation type="submission" date="2017-04" db="EMBL/GenBank/DDBJ databases">
        <title>Draft genome sequence of Marssonina coronaria NL1: causal agent of apple blotch.</title>
        <authorList>
            <person name="Cheng Q."/>
        </authorList>
    </citation>
    <scope>NUCLEOTIDE SEQUENCE [LARGE SCALE GENOMIC DNA]</scope>
    <source>
        <strain evidence="12 13">NL1</strain>
    </source>
</reference>
<evidence type="ECO:0000313" key="12">
    <source>
        <dbReference type="EMBL" id="OWP05621.1"/>
    </source>
</evidence>
<proteinExistence type="inferred from homology"/>
<organism evidence="12 13">
    <name type="scientific">Diplocarpon coronariae</name>
    <dbReference type="NCBI Taxonomy" id="2795749"/>
    <lineage>
        <taxon>Eukaryota</taxon>
        <taxon>Fungi</taxon>
        <taxon>Dikarya</taxon>
        <taxon>Ascomycota</taxon>
        <taxon>Pezizomycotina</taxon>
        <taxon>Leotiomycetes</taxon>
        <taxon>Helotiales</taxon>
        <taxon>Drepanopezizaceae</taxon>
        <taxon>Diplocarpon</taxon>
    </lineage>
</organism>
<feature type="compositionally biased region" description="Low complexity" evidence="8">
    <location>
        <begin position="1015"/>
        <end position="1024"/>
    </location>
</feature>
<dbReference type="GO" id="GO:0005886">
    <property type="term" value="C:plasma membrane"/>
    <property type="evidence" value="ECO:0007669"/>
    <property type="project" value="TreeGrafter"/>
</dbReference>
<dbReference type="GO" id="GO:0046872">
    <property type="term" value="F:metal ion binding"/>
    <property type="evidence" value="ECO:0007669"/>
    <property type="project" value="UniProtKB-KW"/>
</dbReference>
<dbReference type="STRING" id="503106.A0A218ZC19"/>
<feature type="region of interest" description="Disordered" evidence="8">
    <location>
        <begin position="1"/>
        <end position="33"/>
    </location>
</feature>
<name>A0A218ZC19_9HELO</name>
<dbReference type="OrthoDB" id="6475849at2759"/>
<feature type="transmembrane region" description="Helical" evidence="9">
    <location>
        <begin position="43"/>
        <end position="66"/>
    </location>
</feature>
<keyword evidence="9" id="KW-1133">Transmembrane helix</keyword>
<dbReference type="CDD" id="cd08662">
    <property type="entry name" value="M13"/>
    <property type="match status" value="1"/>
</dbReference>
<keyword evidence="4" id="KW-0479">Metal-binding</keyword>
<dbReference type="InterPro" id="IPR008753">
    <property type="entry name" value="Peptidase_M13_N"/>
</dbReference>
<evidence type="ECO:0000256" key="8">
    <source>
        <dbReference type="SAM" id="MobiDB-lite"/>
    </source>
</evidence>
<keyword evidence="9" id="KW-0472">Membrane</keyword>
<evidence type="ECO:0000256" key="2">
    <source>
        <dbReference type="ARBA" id="ARBA00007357"/>
    </source>
</evidence>
<feature type="transmembrane region" description="Helical" evidence="9">
    <location>
        <begin position="873"/>
        <end position="891"/>
    </location>
</feature>
<dbReference type="InterPro" id="IPR000718">
    <property type="entry name" value="Peptidase_M13"/>
</dbReference>
<feature type="transmembrane region" description="Helical" evidence="9">
    <location>
        <begin position="848"/>
        <end position="866"/>
    </location>
</feature>
<keyword evidence="7" id="KW-0482">Metalloprotease</keyword>
<dbReference type="PROSITE" id="PS51885">
    <property type="entry name" value="NEPRILYSIN"/>
    <property type="match status" value="1"/>
</dbReference>
<dbReference type="Pfam" id="PF05649">
    <property type="entry name" value="Peptidase_M13_N"/>
    <property type="match status" value="1"/>
</dbReference>
<dbReference type="InterPro" id="IPR024079">
    <property type="entry name" value="MetalloPept_cat_dom_sf"/>
</dbReference>
<accession>A0A218ZC19</accession>
<evidence type="ECO:0000256" key="3">
    <source>
        <dbReference type="ARBA" id="ARBA00022670"/>
    </source>
</evidence>
<feature type="region of interest" description="Disordered" evidence="8">
    <location>
        <begin position="982"/>
        <end position="1060"/>
    </location>
</feature>
<keyword evidence="6" id="KW-0862">Zinc</keyword>
<dbReference type="PRINTS" id="PR00786">
    <property type="entry name" value="NEPRILYSIN"/>
</dbReference>
<keyword evidence="3" id="KW-0645">Protease</keyword>
<evidence type="ECO:0000256" key="5">
    <source>
        <dbReference type="ARBA" id="ARBA00022801"/>
    </source>
</evidence>
<evidence type="ECO:0000256" key="1">
    <source>
        <dbReference type="ARBA" id="ARBA00001947"/>
    </source>
</evidence>
<evidence type="ECO:0000256" key="6">
    <source>
        <dbReference type="ARBA" id="ARBA00022833"/>
    </source>
</evidence>
<protein>
    <recommendedName>
        <fullName evidence="14">Endothelin-converting enzyme</fullName>
    </recommendedName>
</protein>
<feature type="domain" description="Peptidase M13 C-terminal" evidence="10">
    <location>
        <begin position="598"/>
        <end position="797"/>
    </location>
</feature>
<keyword evidence="5" id="KW-0378">Hydrolase</keyword>
<sequence>MLSPTLPGQDEEERAPLLSNPERSPRTNEAGPKPAARWLTRNAVTIFMTLLILAVLIVLSFFFGTYRSKKTRMQSSVCLTPACVHASSEILYNLSPGYKTMDPCDNFEELVCGGWDDRHDLRPDQGDAFTGTLMAESSQMLLRHILEAPYPEESMHSSFSPAQLLTTLSSIDQHNFDKLKSAYDACMDEDTVKTVGVKPLLEILLQVADLFPVKESAFRRRTPLSAQDSKDLESTILFLSKLGIPALVSFSAGADDKDPDSVVVQASPPWRIGLPAKEQYTDAAVTKTYEDTIAQVLTVLHLDHSHENATLHALWTGSAGHGKEASRGQIQDLAHEIVEFEKKLAVASPDAEDSNDVTKYYNPMSLRDADSLTPQIYLSNIIKGLEPADVETDRIIISSPSYQKNLSSVLSSTPKEVLQTYFMWKAIQAFASVTEAEALAPYTRFQNQLQGKDPGSTQDRWRTCVDHVDDGLGWILSRFFVEKAFSERAKVFGDQIVSDIKDAFIEKLKKTEWMDKSVVDLAIEKVHKIIQKIGYPTKSPDIMDPPTLHDYYRSINITRTTFFQNALSMSRFAVAREWSSLGKPVDRNEWGMTVPTVNAYYNPPGNEIVFPAGIMQFPVFDVDVPQYLSYGAFGSVSGHELSHAFDSTGRHYDQNGNYTDWWTKSTVEGFEKRAECFVSQYAKYTVPGPDDKPLHVNGKLTLGENIADAGGITAAFRAWQKRRSETPNQDLPGLDFFSQEQLFFVSYANWWCGKSRKETAINRIYTDPHAPKWARILGTMANSQDFKNSFKCPSKKPTCELCHHFTRVIAYRQAHLPMVTFHCTADSVEQPQSFRTTVPQEAPHQKCLLTWVVSVCLFLTASISLLKTLRHPVILIVANLLMAVFWLPAMGTSAHLRSTFKYSVSVYGCYGDGSSVDSSTCVAGKREAVLERRAAVARKTGLSMMSAIAGLSAPRDVSAQAWLLFIATPTYALMTWYKGRSKGSGAASAPPKQDEGAAAGLNSPPPRQQQPYATPKSAPPQQSHSPPPQSPQVISPPPQTPQMPGRPQGYQAELPTPAQH</sequence>
<dbReference type="GO" id="GO:0004222">
    <property type="term" value="F:metalloendopeptidase activity"/>
    <property type="evidence" value="ECO:0007669"/>
    <property type="project" value="InterPro"/>
</dbReference>
<dbReference type="InParanoid" id="A0A218ZC19"/>
<comment type="cofactor">
    <cofactor evidence="1">
        <name>Zn(2+)</name>
        <dbReference type="ChEBI" id="CHEBI:29105"/>
    </cofactor>
</comment>
<comment type="similarity">
    <text evidence="2">Belongs to the peptidase M13 family.</text>
</comment>
<dbReference type="PANTHER" id="PTHR11733:SF167">
    <property type="entry name" value="FI17812P1-RELATED"/>
    <property type="match status" value="1"/>
</dbReference>
<evidence type="ECO:0000259" key="10">
    <source>
        <dbReference type="Pfam" id="PF01431"/>
    </source>
</evidence>
<dbReference type="Gene3D" id="3.40.390.10">
    <property type="entry name" value="Collagenase (Catalytic Domain)"/>
    <property type="match status" value="1"/>
</dbReference>
<dbReference type="Pfam" id="PF01431">
    <property type="entry name" value="Peptidase_M13"/>
    <property type="match status" value="1"/>
</dbReference>
<dbReference type="EMBL" id="MZNU01000061">
    <property type="protein sequence ID" value="OWP05621.1"/>
    <property type="molecule type" value="Genomic_DNA"/>
</dbReference>
<dbReference type="Gene3D" id="1.10.1380.10">
    <property type="entry name" value="Neutral endopeptidase , domain2"/>
    <property type="match status" value="1"/>
</dbReference>